<dbReference type="OrthoDB" id="4578632at2"/>
<protein>
    <recommendedName>
        <fullName evidence="5">Lipoprotein</fullName>
    </recommendedName>
</protein>
<feature type="signal peptide" evidence="2">
    <location>
        <begin position="1"/>
        <end position="30"/>
    </location>
</feature>
<dbReference type="RefSeq" id="WP_123932956.1">
    <property type="nucleotide sequence ID" value="NZ_JBPSDP010000022.1"/>
</dbReference>
<reference evidence="3 4" key="1">
    <citation type="submission" date="2018-11" db="EMBL/GenBank/DDBJ databases">
        <title>Draft genome sequence of Gordonia sp. RS15-1S isolated from rice stems.</title>
        <authorList>
            <person name="Muangham S."/>
        </authorList>
    </citation>
    <scope>NUCLEOTIDE SEQUENCE [LARGE SCALE GENOMIC DNA]</scope>
    <source>
        <strain evidence="3 4">RS15-1S</strain>
    </source>
</reference>
<evidence type="ECO:0000256" key="1">
    <source>
        <dbReference type="SAM" id="MobiDB-lite"/>
    </source>
</evidence>
<evidence type="ECO:0000313" key="3">
    <source>
        <dbReference type="EMBL" id="RPA56813.1"/>
    </source>
</evidence>
<dbReference type="Proteomes" id="UP000267536">
    <property type="component" value="Unassembled WGS sequence"/>
</dbReference>
<proteinExistence type="predicted"/>
<gene>
    <name evidence="3" type="ORF">EF294_20785</name>
</gene>
<evidence type="ECO:0000256" key="2">
    <source>
        <dbReference type="SAM" id="SignalP"/>
    </source>
</evidence>
<dbReference type="EMBL" id="RKMH01000023">
    <property type="protein sequence ID" value="RPA56813.1"/>
    <property type="molecule type" value="Genomic_DNA"/>
</dbReference>
<feature type="region of interest" description="Disordered" evidence="1">
    <location>
        <begin position="26"/>
        <end position="59"/>
    </location>
</feature>
<feature type="compositionally biased region" description="Low complexity" evidence="1">
    <location>
        <begin position="26"/>
        <end position="39"/>
    </location>
</feature>
<name>A0A3N4G1H4_9ACTN</name>
<organism evidence="3 4">
    <name type="scientific">Gordonia oryzae</name>
    <dbReference type="NCBI Taxonomy" id="2487349"/>
    <lineage>
        <taxon>Bacteria</taxon>
        <taxon>Bacillati</taxon>
        <taxon>Actinomycetota</taxon>
        <taxon>Actinomycetes</taxon>
        <taxon>Mycobacteriales</taxon>
        <taxon>Gordoniaceae</taxon>
        <taxon>Gordonia</taxon>
    </lineage>
</organism>
<dbReference type="AlphaFoldDB" id="A0A3N4G1H4"/>
<dbReference type="PROSITE" id="PS51257">
    <property type="entry name" value="PROKAR_LIPOPROTEIN"/>
    <property type="match status" value="1"/>
</dbReference>
<evidence type="ECO:0000313" key="4">
    <source>
        <dbReference type="Proteomes" id="UP000267536"/>
    </source>
</evidence>
<accession>A0A3N4G1H4</accession>
<keyword evidence="4" id="KW-1185">Reference proteome</keyword>
<feature type="chain" id="PRO_5018067856" description="Lipoprotein" evidence="2">
    <location>
        <begin position="31"/>
        <end position="217"/>
    </location>
</feature>
<evidence type="ECO:0008006" key="5">
    <source>
        <dbReference type="Google" id="ProtNLM"/>
    </source>
</evidence>
<keyword evidence="2" id="KW-0732">Signal</keyword>
<sequence>MATRVSGALLAAIALGSVLTACSSSTPSSAPGTSSFPTSVAVSVPPGAPGRTAPGTSLRFGDSAVLPADAFRPSGPTAMYTVTGITPGEGVPDSATQGGAAFFVYVTVTSLAAHRSAAPTVVGLAGSVDGRTPALTLPPPVALKACGNPSPPEQMKRGDSYATCLVAYADAGQKLTSVIYWAETSTAVGFDFKASPVVWGTPNPTSSAATTSTTAAG</sequence>
<comment type="caution">
    <text evidence="3">The sequence shown here is derived from an EMBL/GenBank/DDBJ whole genome shotgun (WGS) entry which is preliminary data.</text>
</comment>